<proteinExistence type="predicted"/>
<dbReference type="AlphaFoldDB" id="A0A7J8JXT7"/>
<feature type="compositionally biased region" description="Low complexity" evidence="1">
    <location>
        <begin position="30"/>
        <end position="44"/>
    </location>
</feature>
<comment type="caution">
    <text evidence="2">The sequence shown here is derived from an EMBL/GenBank/DDBJ whole genome shotgun (WGS) entry which is preliminary data.</text>
</comment>
<name>A0A7J8JXT7_MOLMO</name>
<dbReference type="Proteomes" id="UP000550707">
    <property type="component" value="Unassembled WGS sequence"/>
</dbReference>
<evidence type="ECO:0000313" key="2">
    <source>
        <dbReference type="EMBL" id="KAF6501145.1"/>
    </source>
</evidence>
<organism evidence="2 3">
    <name type="scientific">Molossus molossus</name>
    <name type="common">Pallas' mastiff bat</name>
    <name type="synonym">Vespertilio molossus</name>
    <dbReference type="NCBI Taxonomy" id="27622"/>
    <lineage>
        <taxon>Eukaryota</taxon>
        <taxon>Metazoa</taxon>
        <taxon>Chordata</taxon>
        <taxon>Craniata</taxon>
        <taxon>Vertebrata</taxon>
        <taxon>Euteleostomi</taxon>
        <taxon>Mammalia</taxon>
        <taxon>Eutheria</taxon>
        <taxon>Laurasiatheria</taxon>
        <taxon>Chiroptera</taxon>
        <taxon>Yangochiroptera</taxon>
        <taxon>Molossidae</taxon>
        <taxon>Molossus</taxon>
    </lineage>
</organism>
<keyword evidence="3" id="KW-1185">Reference proteome</keyword>
<dbReference type="InParanoid" id="A0A7J8JXT7"/>
<evidence type="ECO:0000256" key="1">
    <source>
        <dbReference type="SAM" id="MobiDB-lite"/>
    </source>
</evidence>
<reference evidence="2 3" key="1">
    <citation type="journal article" date="2020" name="Nature">
        <title>Six reference-quality genomes reveal evolution of bat adaptations.</title>
        <authorList>
            <person name="Jebb D."/>
            <person name="Huang Z."/>
            <person name="Pippel M."/>
            <person name="Hughes G.M."/>
            <person name="Lavrichenko K."/>
            <person name="Devanna P."/>
            <person name="Winkler S."/>
            <person name="Jermiin L.S."/>
            <person name="Skirmuntt E.C."/>
            <person name="Katzourakis A."/>
            <person name="Burkitt-Gray L."/>
            <person name="Ray D.A."/>
            <person name="Sullivan K.A.M."/>
            <person name="Roscito J.G."/>
            <person name="Kirilenko B.M."/>
            <person name="Davalos L.M."/>
            <person name="Corthals A.P."/>
            <person name="Power M.L."/>
            <person name="Jones G."/>
            <person name="Ransome R.D."/>
            <person name="Dechmann D.K.N."/>
            <person name="Locatelli A.G."/>
            <person name="Puechmaille S.J."/>
            <person name="Fedrigo O."/>
            <person name="Jarvis E.D."/>
            <person name="Hiller M."/>
            <person name="Vernes S.C."/>
            <person name="Myers E.W."/>
            <person name="Teeling E.C."/>
        </authorList>
    </citation>
    <scope>NUCLEOTIDE SEQUENCE [LARGE SCALE GENOMIC DNA]</scope>
    <source>
        <strain evidence="2">MMolMol1</strain>
        <tissue evidence="2">Muscle</tissue>
    </source>
</reference>
<feature type="region of interest" description="Disordered" evidence="1">
    <location>
        <begin position="27"/>
        <end position="52"/>
    </location>
</feature>
<protein>
    <submittedName>
        <fullName evidence="2">Uncharacterized protein</fullName>
    </submittedName>
</protein>
<accession>A0A7J8JXT7</accession>
<gene>
    <name evidence="2" type="ORF">HJG59_008116</name>
</gene>
<dbReference type="EMBL" id="JACASF010000001">
    <property type="protein sequence ID" value="KAF6501145.1"/>
    <property type="molecule type" value="Genomic_DNA"/>
</dbReference>
<sequence length="137" mass="14506">MHQSGIGTQLWSSGPELSNALADLGRGRAGNRTAARPTRRLPTASSIRAEGTGARLHSRAPLLGYVQLRVAALPSWSPRRWGAGPSPWRPTEAEAPSTKQNQVSKAPSGPDRFGSTVRALACGPVSHRFRSGPGHVL</sequence>
<feature type="region of interest" description="Disordered" evidence="1">
    <location>
        <begin position="79"/>
        <end position="116"/>
    </location>
</feature>
<evidence type="ECO:0000313" key="3">
    <source>
        <dbReference type="Proteomes" id="UP000550707"/>
    </source>
</evidence>